<evidence type="ECO:0000313" key="2">
    <source>
        <dbReference type="Proteomes" id="UP000481153"/>
    </source>
</evidence>
<gene>
    <name evidence="1" type="ORF">Ae201684_006510</name>
</gene>
<dbReference type="Gene3D" id="3.60.21.10">
    <property type="match status" value="1"/>
</dbReference>
<sequence length="254" mass="28700">MMESMDEAFGSPQLNVLVISHIHSSIRQVNRLCDYIIRHEAVDVVFVCGNFVLPSPSTAGRTESMAAAEGDMTALLSRLEMIVCRVIYVPGPSDPSTAKRLHELKRAPRLTPYSINCDKVKISLTEDIEDNMISSSGDSDDKFHAMDLIVEGSKDERFAFEIRTVYHDSPDGRYNVYSKLSRLPWCCRIGLSAAKEGYMEWIEKGQLYLAPGWLEDGFFSLLTIAHRKDDENDGDEGYEVVRCRMERLADEFAD</sequence>
<proteinExistence type="predicted"/>
<dbReference type="AlphaFoldDB" id="A0A6G0XB51"/>
<keyword evidence="2" id="KW-1185">Reference proteome</keyword>
<evidence type="ECO:0000313" key="1">
    <source>
        <dbReference type="EMBL" id="KAF0737341.1"/>
    </source>
</evidence>
<evidence type="ECO:0008006" key="3">
    <source>
        <dbReference type="Google" id="ProtNLM"/>
    </source>
</evidence>
<dbReference type="EMBL" id="VJMJ01000084">
    <property type="protein sequence ID" value="KAF0737341.1"/>
    <property type="molecule type" value="Genomic_DNA"/>
</dbReference>
<dbReference type="Proteomes" id="UP000481153">
    <property type="component" value="Unassembled WGS sequence"/>
</dbReference>
<name>A0A6G0XB51_9STRA</name>
<reference evidence="1 2" key="1">
    <citation type="submission" date="2019-07" db="EMBL/GenBank/DDBJ databases">
        <title>Genomics analysis of Aphanomyces spp. identifies a new class of oomycete effector associated with host adaptation.</title>
        <authorList>
            <person name="Gaulin E."/>
        </authorList>
    </citation>
    <scope>NUCLEOTIDE SEQUENCE [LARGE SCALE GENOMIC DNA]</scope>
    <source>
        <strain evidence="1 2">ATCC 201684</strain>
    </source>
</reference>
<protein>
    <recommendedName>
        <fullName evidence="3">Calcineurin-like phosphoesterase domain-containing protein</fullName>
    </recommendedName>
</protein>
<dbReference type="VEuPathDB" id="FungiDB:AeMF1_000979"/>
<accession>A0A6G0XB51</accession>
<organism evidence="1 2">
    <name type="scientific">Aphanomyces euteiches</name>
    <dbReference type="NCBI Taxonomy" id="100861"/>
    <lineage>
        <taxon>Eukaryota</taxon>
        <taxon>Sar</taxon>
        <taxon>Stramenopiles</taxon>
        <taxon>Oomycota</taxon>
        <taxon>Saprolegniomycetes</taxon>
        <taxon>Saprolegniales</taxon>
        <taxon>Verrucalvaceae</taxon>
        <taxon>Aphanomyces</taxon>
    </lineage>
</organism>
<dbReference type="InterPro" id="IPR029052">
    <property type="entry name" value="Metallo-depent_PP-like"/>
</dbReference>
<dbReference type="SUPFAM" id="SSF56300">
    <property type="entry name" value="Metallo-dependent phosphatases"/>
    <property type="match status" value="1"/>
</dbReference>
<comment type="caution">
    <text evidence="1">The sequence shown here is derived from an EMBL/GenBank/DDBJ whole genome shotgun (WGS) entry which is preliminary data.</text>
</comment>